<dbReference type="InterPro" id="IPR004113">
    <property type="entry name" value="FAD-bd_oxidored_4_C"/>
</dbReference>
<keyword evidence="7" id="KW-0411">Iron-sulfur</keyword>
<dbReference type="PANTHER" id="PTHR11748:SF119">
    <property type="entry name" value="D-2-HYDROXYGLUTARATE DEHYDROGENASE"/>
    <property type="match status" value="1"/>
</dbReference>
<dbReference type="InterPro" id="IPR004017">
    <property type="entry name" value="Cys_rich_dom"/>
</dbReference>
<dbReference type="InterPro" id="IPR017896">
    <property type="entry name" value="4Fe4S_Fe-S-bd"/>
</dbReference>
<proteinExistence type="predicted"/>
<evidence type="ECO:0000259" key="8">
    <source>
        <dbReference type="PROSITE" id="PS51379"/>
    </source>
</evidence>
<protein>
    <submittedName>
        <fullName evidence="10">FAD-binding and (Fe-S)-binding domain-containing protein</fullName>
    </submittedName>
</protein>
<evidence type="ECO:0000256" key="1">
    <source>
        <dbReference type="ARBA" id="ARBA00001974"/>
    </source>
</evidence>
<evidence type="ECO:0000256" key="4">
    <source>
        <dbReference type="ARBA" id="ARBA00022827"/>
    </source>
</evidence>
<evidence type="ECO:0000313" key="11">
    <source>
        <dbReference type="Proteomes" id="UP001501747"/>
    </source>
</evidence>
<dbReference type="Proteomes" id="UP001501747">
    <property type="component" value="Unassembled WGS sequence"/>
</dbReference>
<dbReference type="Pfam" id="PF02913">
    <property type="entry name" value="FAD-oxidase_C"/>
    <property type="match status" value="1"/>
</dbReference>
<dbReference type="InterPro" id="IPR006094">
    <property type="entry name" value="Oxid_FAD_bind_N"/>
</dbReference>
<keyword evidence="6" id="KW-0408">Iron</keyword>
<dbReference type="InterPro" id="IPR016169">
    <property type="entry name" value="FAD-bd_PCMH_sub2"/>
</dbReference>
<dbReference type="SUPFAM" id="SSF55103">
    <property type="entry name" value="FAD-linked oxidases, C-terminal domain"/>
    <property type="match status" value="1"/>
</dbReference>
<sequence>MIAPTATWRWRRLDGTWLHNALVSRQRDFVRQLTSELPYAARVDDSTRAAYTSDASIYRAVPAAVVEPRSRDEVVRAVRVAVEHGVPVTCRGGGTSIAGNSIGNGLVIDFSRHLNRLRSIEPDARTAVVEPGLVLGKLITASARHGLTFGPDPSTLSRCTLGGMIGNNACGPHSVAWGTTADNVVDLDVLLADGRTITARAGSSGDAAIDQRLRALTTDHLAEFRTELGRFSRQVSGYGLASLLPENGFNVARALVGSEGTCGVVLGATVRLAQLPKAKVLVVQGFDDVYQAASAAPALARTGVLTAEGMDAHLIAALRSRPGGSALADLLPPGQAWVYCEVPGDTIDEALARAGELGGKVVTDATETAALWKIRRDGAGLATRMADGGEAWPGWEDSAVPPERLADYLRELHGLMDAMGRKGIAYGHFGEGCLHLRVGWDLTTARGIGEYREFIERAADLVAAHGGSFSGEHGDGRARSELLPRMYSRRVIDSFAAFKGTFDPTGALNPGLLVDPKPLDADIRPGPGHDRLELTPVHALSHDGGSFAGAVRRCLGVGSCRQASGTMCPSFQVTGDEVHSTRGRSRVLSEMLRGEFLSDGWRSEAVRDALDLCLSCKACKSACPVNVDMATYKAEFLHNHYKRRLRPRAHYALGWLPLWARLASVAPGLANAIGGKTVLRLAGLEPRRKMIRFARKSLRGWMRGRTPAPGSAGTVVLWPDTFTNLLDPTAGRAAVEVLEALGYRVELPDGPVCCGLTWHSTGQLGVARRVLRKSLRSLEKHLRAGSVVVGLEPSCTQVLRDDASELLPGDPAAELLKTRVRTLGELVAAHEGPSPFKRLDTDAVVQVHCHQESGGGYGAELSVLRELGVDVDRIGAGCCGLAGNFGFEPGHWEVAQECAERELYPKARAAGADTAIIADGFSCRTQVAQGTPRRAEHLAQVLRRALREG</sequence>
<dbReference type="SUPFAM" id="SSF46548">
    <property type="entry name" value="alpha-helical ferredoxin"/>
    <property type="match status" value="1"/>
</dbReference>
<dbReference type="Gene3D" id="3.30.465.10">
    <property type="match status" value="1"/>
</dbReference>
<evidence type="ECO:0000259" key="9">
    <source>
        <dbReference type="PROSITE" id="PS51387"/>
    </source>
</evidence>
<evidence type="ECO:0000256" key="6">
    <source>
        <dbReference type="ARBA" id="ARBA00023004"/>
    </source>
</evidence>
<dbReference type="PROSITE" id="PS51387">
    <property type="entry name" value="FAD_PCMH"/>
    <property type="match status" value="1"/>
</dbReference>
<keyword evidence="5" id="KW-0560">Oxidoreductase</keyword>
<comment type="cofactor">
    <cofactor evidence="1">
        <name>FAD</name>
        <dbReference type="ChEBI" id="CHEBI:57692"/>
    </cofactor>
</comment>
<evidence type="ECO:0000313" key="10">
    <source>
        <dbReference type="EMBL" id="GAA3997990.1"/>
    </source>
</evidence>
<keyword evidence="2" id="KW-0285">Flavoprotein</keyword>
<feature type="domain" description="4Fe-4S ferredoxin-type" evidence="8">
    <location>
        <begin position="603"/>
        <end position="633"/>
    </location>
</feature>
<keyword evidence="4" id="KW-0274">FAD</keyword>
<reference evidence="11" key="1">
    <citation type="journal article" date="2019" name="Int. J. Syst. Evol. Microbiol.">
        <title>The Global Catalogue of Microorganisms (GCM) 10K type strain sequencing project: providing services to taxonomists for standard genome sequencing and annotation.</title>
        <authorList>
            <consortium name="The Broad Institute Genomics Platform"/>
            <consortium name="The Broad Institute Genome Sequencing Center for Infectious Disease"/>
            <person name="Wu L."/>
            <person name="Ma J."/>
        </authorList>
    </citation>
    <scope>NUCLEOTIDE SEQUENCE [LARGE SCALE GENOMIC DNA]</scope>
    <source>
        <strain evidence="11">JCM 17342</strain>
    </source>
</reference>
<dbReference type="Gene3D" id="1.10.1060.10">
    <property type="entry name" value="Alpha-helical ferredoxin"/>
    <property type="match status" value="1"/>
</dbReference>
<dbReference type="InterPro" id="IPR016164">
    <property type="entry name" value="FAD-linked_Oxase-like_C"/>
</dbReference>
<comment type="caution">
    <text evidence="10">The sequence shown here is derived from an EMBL/GenBank/DDBJ whole genome shotgun (WGS) entry which is preliminary data.</text>
</comment>
<accession>A0ABP7RIG6</accession>
<dbReference type="Pfam" id="PF01565">
    <property type="entry name" value="FAD_binding_4"/>
    <property type="match status" value="1"/>
</dbReference>
<organism evidence="10 11">
    <name type="scientific">Allokutzneria multivorans</name>
    <dbReference type="NCBI Taxonomy" id="1142134"/>
    <lineage>
        <taxon>Bacteria</taxon>
        <taxon>Bacillati</taxon>
        <taxon>Actinomycetota</taxon>
        <taxon>Actinomycetes</taxon>
        <taxon>Pseudonocardiales</taxon>
        <taxon>Pseudonocardiaceae</taxon>
        <taxon>Allokutzneria</taxon>
    </lineage>
</organism>
<dbReference type="InterPro" id="IPR009051">
    <property type="entry name" value="Helical_ferredxn"/>
</dbReference>
<dbReference type="InterPro" id="IPR036318">
    <property type="entry name" value="FAD-bd_PCMH-like_sf"/>
</dbReference>
<dbReference type="PANTHER" id="PTHR11748">
    <property type="entry name" value="D-LACTATE DEHYDROGENASE"/>
    <property type="match status" value="1"/>
</dbReference>
<dbReference type="InterPro" id="IPR016166">
    <property type="entry name" value="FAD-bd_PCMH"/>
</dbReference>
<keyword evidence="3" id="KW-0479">Metal-binding</keyword>
<dbReference type="Pfam" id="PF02754">
    <property type="entry name" value="CCG"/>
    <property type="match status" value="1"/>
</dbReference>
<evidence type="ECO:0000256" key="5">
    <source>
        <dbReference type="ARBA" id="ARBA00023002"/>
    </source>
</evidence>
<dbReference type="SUPFAM" id="SSF56176">
    <property type="entry name" value="FAD-binding/transporter-associated domain-like"/>
    <property type="match status" value="1"/>
</dbReference>
<dbReference type="PROSITE" id="PS00198">
    <property type="entry name" value="4FE4S_FER_1"/>
    <property type="match status" value="1"/>
</dbReference>
<dbReference type="InterPro" id="IPR017900">
    <property type="entry name" value="4Fe4S_Fe_S_CS"/>
</dbReference>
<evidence type="ECO:0000256" key="7">
    <source>
        <dbReference type="ARBA" id="ARBA00023014"/>
    </source>
</evidence>
<dbReference type="EMBL" id="BAABAL010000005">
    <property type="protein sequence ID" value="GAA3997990.1"/>
    <property type="molecule type" value="Genomic_DNA"/>
</dbReference>
<dbReference type="PROSITE" id="PS51379">
    <property type="entry name" value="4FE4S_FER_2"/>
    <property type="match status" value="1"/>
</dbReference>
<dbReference type="Pfam" id="PF13183">
    <property type="entry name" value="Fer4_8"/>
    <property type="match status" value="1"/>
</dbReference>
<evidence type="ECO:0000256" key="3">
    <source>
        <dbReference type="ARBA" id="ARBA00022723"/>
    </source>
</evidence>
<keyword evidence="11" id="KW-1185">Reference proteome</keyword>
<name>A0ABP7RIG6_9PSEU</name>
<dbReference type="Gene3D" id="3.30.70.2740">
    <property type="match status" value="1"/>
</dbReference>
<gene>
    <name evidence="10" type="ORF">GCM10022247_17650</name>
</gene>
<feature type="domain" description="FAD-binding PCMH-type" evidence="9">
    <location>
        <begin position="58"/>
        <end position="275"/>
    </location>
</feature>
<evidence type="ECO:0000256" key="2">
    <source>
        <dbReference type="ARBA" id="ARBA00022630"/>
    </source>
</evidence>